<dbReference type="GO" id="GO:0045003">
    <property type="term" value="P:double-strand break repair via synthesis-dependent strand annealing"/>
    <property type="evidence" value="ECO:0007669"/>
    <property type="project" value="TreeGrafter"/>
</dbReference>
<evidence type="ECO:0000259" key="4">
    <source>
        <dbReference type="PROSITE" id="PS51194"/>
    </source>
</evidence>
<accession>A0AAU9JE38</accession>
<dbReference type="InterPro" id="IPR050496">
    <property type="entry name" value="SNF2_RAD54_helicase_repair"/>
</dbReference>
<dbReference type="PROSITE" id="PS51194">
    <property type="entry name" value="HELICASE_CTER"/>
    <property type="match status" value="1"/>
</dbReference>
<evidence type="ECO:0000313" key="6">
    <source>
        <dbReference type="Proteomes" id="UP001162131"/>
    </source>
</evidence>
<comment type="caution">
    <text evidence="5">The sequence shown here is derived from an EMBL/GenBank/DDBJ whole genome shotgun (WGS) entry which is preliminary data.</text>
</comment>
<dbReference type="Pfam" id="PF00176">
    <property type="entry name" value="SNF2-rel_dom"/>
    <property type="match status" value="1"/>
</dbReference>
<dbReference type="InterPro" id="IPR000330">
    <property type="entry name" value="SNF2_N"/>
</dbReference>
<evidence type="ECO:0000259" key="3">
    <source>
        <dbReference type="PROSITE" id="PS51192"/>
    </source>
</evidence>
<feature type="domain" description="Helicase ATP-binding" evidence="3">
    <location>
        <begin position="267"/>
        <end position="436"/>
    </location>
</feature>
<feature type="domain" description="Helicase C-terminal" evidence="4">
    <location>
        <begin position="596"/>
        <end position="751"/>
    </location>
</feature>
<keyword evidence="1" id="KW-0378">Hydrolase</keyword>
<name>A0AAU9JE38_9CILI</name>
<dbReference type="InterPro" id="IPR049730">
    <property type="entry name" value="SNF2/RAD54-like_C"/>
</dbReference>
<dbReference type="SMART" id="SM00487">
    <property type="entry name" value="DEXDc"/>
    <property type="match status" value="1"/>
</dbReference>
<dbReference type="GO" id="GO:0015616">
    <property type="term" value="F:DNA translocase activity"/>
    <property type="evidence" value="ECO:0007669"/>
    <property type="project" value="TreeGrafter"/>
</dbReference>
<dbReference type="PANTHER" id="PTHR45629:SF7">
    <property type="entry name" value="DNA EXCISION REPAIR PROTEIN ERCC-6-RELATED"/>
    <property type="match status" value="1"/>
</dbReference>
<dbReference type="CDD" id="cd18793">
    <property type="entry name" value="SF2_C_SNF"/>
    <property type="match status" value="1"/>
</dbReference>
<dbReference type="AlphaFoldDB" id="A0AAU9JE38"/>
<protein>
    <recommendedName>
        <fullName evidence="7">DNA repair and recombination protein RAD54</fullName>
    </recommendedName>
</protein>
<dbReference type="GO" id="GO:0005634">
    <property type="term" value="C:nucleus"/>
    <property type="evidence" value="ECO:0007669"/>
    <property type="project" value="TreeGrafter"/>
</dbReference>
<evidence type="ECO:0000313" key="5">
    <source>
        <dbReference type="EMBL" id="CAG9324533.1"/>
    </source>
</evidence>
<evidence type="ECO:0008006" key="7">
    <source>
        <dbReference type="Google" id="ProtNLM"/>
    </source>
</evidence>
<dbReference type="CDD" id="cd18004">
    <property type="entry name" value="DEXHc_RAD54"/>
    <property type="match status" value="1"/>
</dbReference>
<dbReference type="PANTHER" id="PTHR45629">
    <property type="entry name" value="SNF2/RAD54 FAMILY MEMBER"/>
    <property type="match status" value="1"/>
</dbReference>
<dbReference type="InterPro" id="IPR027417">
    <property type="entry name" value="P-loop_NTPase"/>
</dbReference>
<dbReference type="Gene3D" id="3.40.50.300">
    <property type="entry name" value="P-loop containing nucleotide triphosphate hydrolases"/>
    <property type="match status" value="1"/>
</dbReference>
<feature type="region of interest" description="Disordered" evidence="2">
    <location>
        <begin position="1"/>
        <end position="27"/>
    </location>
</feature>
<dbReference type="Proteomes" id="UP001162131">
    <property type="component" value="Unassembled WGS sequence"/>
</dbReference>
<dbReference type="EMBL" id="CAJZBQ010000036">
    <property type="protein sequence ID" value="CAG9324533.1"/>
    <property type="molecule type" value="Genomic_DNA"/>
</dbReference>
<evidence type="ECO:0000256" key="2">
    <source>
        <dbReference type="SAM" id="MobiDB-lite"/>
    </source>
</evidence>
<feature type="compositionally biased region" description="Basic and acidic residues" evidence="2">
    <location>
        <begin position="91"/>
        <end position="112"/>
    </location>
</feature>
<dbReference type="Gene3D" id="1.20.120.850">
    <property type="entry name" value="SWI2/SNF2 ATPases, N-terminal domain"/>
    <property type="match status" value="1"/>
</dbReference>
<dbReference type="Pfam" id="PF00271">
    <property type="entry name" value="Helicase_C"/>
    <property type="match status" value="1"/>
</dbReference>
<dbReference type="Gene3D" id="3.40.50.10810">
    <property type="entry name" value="Tandem AAA-ATPase domain"/>
    <property type="match status" value="1"/>
</dbReference>
<dbReference type="GO" id="GO:0007131">
    <property type="term" value="P:reciprocal meiotic recombination"/>
    <property type="evidence" value="ECO:0007669"/>
    <property type="project" value="TreeGrafter"/>
</dbReference>
<dbReference type="InterPro" id="IPR038718">
    <property type="entry name" value="SNF2-like_sf"/>
</dbReference>
<gene>
    <name evidence="5" type="ORF">BSTOLATCC_MIC36319</name>
</gene>
<dbReference type="InterPro" id="IPR014001">
    <property type="entry name" value="Helicase_ATP-bd"/>
</dbReference>
<organism evidence="5 6">
    <name type="scientific">Blepharisma stoltei</name>
    <dbReference type="NCBI Taxonomy" id="1481888"/>
    <lineage>
        <taxon>Eukaryota</taxon>
        <taxon>Sar</taxon>
        <taxon>Alveolata</taxon>
        <taxon>Ciliophora</taxon>
        <taxon>Postciliodesmatophora</taxon>
        <taxon>Heterotrichea</taxon>
        <taxon>Heterotrichida</taxon>
        <taxon>Blepharismidae</taxon>
        <taxon>Blepharisma</taxon>
    </lineage>
</organism>
<sequence>MVEGGLEYEQLNETNTEDAWTSHKKKEKFKNPFDFPIKSSAKIIKNDSSEIKAGMQPTSQSSEVSLRRSQRLMNKRLNEDSESDSISSSSEVKETTPKPKRSQKDPNKTPKKIIEHYVPDKNDKFYNVVYTHPNWRDETMVEGIVVVSPNVIELYSPEGKVIVEEPASESKHRLRPGATLILGKIEVAVDGEVPYKDFASGKCFISKFNNDEEEMTFTRKKKKNVSIPEGSLVLDEENKIFVIPHLAKNLREHQKIGVKFMYDCIAGNKSKNYYGCILADTMGLGKTIQTIALLYPLLRKDPKGESFLDKSIVVVPSSLLLNWANEFQKWLGPYQLGVVVCIGNQKEKEEAIEKFSQESTSVLIISYETFRTYTEALVDLCDLLICDEGHRLKNLKTQTAMTLNEVNCRRRIILTGTPLQNKLLEFYSCISFVNPDILGDKNTFIKIFSDPIGAGQDPNCSEKVKELALQRSDELCKITSTFILRRTGTLLEKYLTPRSEYLIFCKLSELQTQIYQAYIQSKFTTEVVENVDAGNALNIITSLRKISNHPDLIYNHQPKSPNLFEAWTVAMNLFPQDYENDTERCKHSSKMMLFDFLVKKSIEIGDKVILASNFNKTLDLYEELCKQRQYSFCRLDGSTTVNQRLKIVDKFNSPGSSEIVFLLSCKAGGVGLNLVGANRLIIADPDWNPSNDKQVMGRIWRDGQSKPVYIYRLFSTGTIDEKIFQRQHAKETLSSTIIDSKQFASSFSKRYLKELFTLSPNCMSFEDSGIDLHKSAYKGSLLSEATDLIDVVQIKIPDWKLEERVIEEKLDFVNSQAFADNKRKLEDSDGDEDFGKKLKLF</sequence>
<keyword evidence="6" id="KW-1185">Reference proteome</keyword>
<evidence type="ECO:0000256" key="1">
    <source>
        <dbReference type="ARBA" id="ARBA00022801"/>
    </source>
</evidence>
<feature type="region of interest" description="Disordered" evidence="2">
    <location>
        <begin position="46"/>
        <end position="112"/>
    </location>
</feature>
<dbReference type="PROSITE" id="PS51192">
    <property type="entry name" value="HELICASE_ATP_BIND_1"/>
    <property type="match status" value="1"/>
</dbReference>
<dbReference type="SUPFAM" id="SSF52540">
    <property type="entry name" value="P-loop containing nucleoside triphosphate hydrolases"/>
    <property type="match status" value="2"/>
</dbReference>
<dbReference type="GO" id="GO:0005524">
    <property type="term" value="F:ATP binding"/>
    <property type="evidence" value="ECO:0007669"/>
    <property type="project" value="InterPro"/>
</dbReference>
<dbReference type="SMART" id="SM00490">
    <property type="entry name" value="HELICc"/>
    <property type="match status" value="1"/>
</dbReference>
<dbReference type="InterPro" id="IPR001650">
    <property type="entry name" value="Helicase_C-like"/>
</dbReference>
<reference evidence="5" key="1">
    <citation type="submission" date="2021-09" db="EMBL/GenBank/DDBJ databases">
        <authorList>
            <consortium name="AG Swart"/>
            <person name="Singh M."/>
            <person name="Singh A."/>
            <person name="Seah K."/>
            <person name="Emmerich C."/>
        </authorList>
    </citation>
    <scope>NUCLEOTIDE SEQUENCE</scope>
    <source>
        <strain evidence="5">ATCC30299</strain>
    </source>
</reference>
<dbReference type="GO" id="GO:0016787">
    <property type="term" value="F:hydrolase activity"/>
    <property type="evidence" value="ECO:0007669"/>
    <property type="project" value="UniProtKB-KW"/>
</dbReference>
<proteinExistence type="predicted"/>